<dbReference type="RefSeq" id="WP_379736019.1">
    <property type="nucleotide sequence ID" value="NZ_JBHRVV010000001.1"/>
</dbReference>
<name>A0ABV7PLV2_9BURK</name>
<protein>
    <submittedName>
        <fullName evidence="2">Glycosyltransferase family 2 protein</fullName>
    </submittedName>
</protein>
<gene>
    <name evidence="2" type="ORF">ACFOPH_14595</name>
</gene>
<dbReference type="CDD" id="cd00761">
    <property type="entry name" value="Glyco_tranf_GTA_type"/>
    <property type="match status" value="1"/>
</dbReference>
<keyword evidence="3" id="KW-1185">Reference proteome</keyword>
<dbReference type="SUPFAM" id="SSF53448">
    <property type="entry name" value="Nucleotide-diphospho-sugar transferases"/>
    <property type="match status" value="1"/>
</dbReference>
<dbReference type="InterPro" id="IPR029044">
    <property type="entry name" value="Nucleotide-diphossugar_trans"/>
</dbReference>
<reference evidence="3" key="1">
    <citation type="journal article" date="2019" name="Int. J. Syst. Evol. Microbiol.">
        <title>The Global Catalogue of Microorganisms (GCM) 10K type strain sequencing project: providing services to taxonomists for standard genome sequencing and annotation.</title>
        <authorList>
            <consortium name="The Broad Institute Genomics Platform"/>
            <consortium name="The Broad Institute Genome Sequencing Center for Infectious Disease"/>
            <person name="Wu L."/>
            <person name="Ma J."/>
        </authorList>
    </citation>
    <scope>NUCLEOTIDE SEQUENCE [LARGE SCALE GENOMIC DNA]</scope>
    <source>
        <strain evidence="3">CCM 7480</strain>
    </source>
</reference>
<dbReference type="Pfam" id="PF00535">
    <property type="entry name" value="Glycos_transf_2"/>
    <property type="match status" value="1"/>
</dbReference>
<evidence type="ECO:0000313" key="3">
    <source>
        <dbReference type="Proteomes" id="UP001595665"/>
    </source>
</evidence>
<comment type="caution">
    <text evidence="2">The sequence shown here is derived from an EMBL/GenBank/DDBJ whole genome shotgun (WGS) entry which is preliminary data.</text>
</comment>
<organism evidence="2 3">
    <name type="scientific">Massilia haematophila</name>
    <dbReference type="NCBI Taxonomy" id="457923"/>
    <lineage>
        <taxon>Bacteria</taxon>
        <taxon>Pseudomonadati</taxon>
        <taxon>Pseudomonadota</taxon>
        <taxon>Betaproteobacteria</taxon>
        <taxon>Burkholderiales</taxon>
        <taxon>Oxalobacteraceae</taxon>
        <taxon>Telluria group</taxon>
        <taxon>Massilia</taxon>
    </lineage>
</organism>
<dbReference type="Gene3D" id="3.90.550.10">
    <property type="entry name" value="Spore Coat Polysaccharide Biosynthesis Protein SpsA, Chain A"/>
    <property type="match status" value="1"/>
</dbReference>
<dbReference type="InterPro" id="IPR001173">
    <property type="entry name" value="Glyco_trans_2-like"/>
</dbReference>
<dbReference type="EMBL" id="JBHRVV010000001">
    <property type="protein sequence ID" value="MFC3459462.1"/>
    <property type="molecule type" value="Genomic_DNA"/>
</dbReference>
<dbReference type="Proteomes" id="UP001595665">
    <property type="component" value="Unassembled WGS sequence"/>
</dbReference>
<accession>A0ABV7PLV2</accession>
<proteinExistence type="predicted"/>
<evidence type="ECO:0000313" key="2">
    <source>
        <dbReference type="EMBL" id="MFC3459462.1"/>
    </source>
</evidence>
<evidence type="ECO:0000259" key="1">
    <source>
        <dbReference type="Pfam" id="PF00535"/>
    </source>
</evidence>
<feature type="domain" description="Glycosyltransferase 2-like" evidence="1">
    <location>
        <begin position="8"/>
        <end position="135"/>
    </location>
</feature>
<dbReference type="PANTHER" id="PTHR22916">
    <property type="entry name" value="GLYCOSYLTRANSFERASE"/>
    <property type="match status" value="1"/>
</dbReference>
<sequence length="356" mass="39866">MNTAPTLSILVPAYNAERHIEACLRSILGQMDARHALVVLDDGSRDGTGAVVERLRAAHPEAAFTLLRQENAGIARTRNRLLDAATGEYVLFVDADDLLLPGALAALDEIIARERPDAIACDFNDWHPHDMRRTRRVSLGYPAGARISDREAILRTFFADRHSYVWANVLRREIYARQPAPLFPPGRDFEDVTVLAQLLADCTSLVRLAQPTIDYRQHPGTLKRGLSRKWCLDFAQAVLHIREHFAQLPFSDALRLHIDAAAIHFYIVILKRTYELPLREGRDARAELEVLLRKSLFHELGTVLAAMEAGTLESADRPADRKAAAQMRKLLAGNLAFVLAKLVARRLKVWQRAAAA</sequence>